<evidence type="ECO:0000313" key="8">
    <source>
        <dbReference type="Proteomes" id="UP000694523"/>
    </source>
</evidence>
<comment type="caution">
    <text evidence="5">Lacks conserved residue(s) required for the propagation of feature annotation.</text>
</comment>
<reference evidence="7" key="1">
    <citation type="submission" date="2025-08" db="UniProtKB">
        <authorList>
            <consortium name="Ensembl"/>
        </authorList>
    </citation>
    <scope>IDENTIFICATION</scope>
</reference>
<dbReference type="Ensembl" id="ENSNMLT00000022931.1">
    <property type="protein sequence ID" value="ENSNMLP00000020433.1"/>
    <property type="gene ID" value="ENSNMLG00000013334.1"/>
</dbReference>
<dbReference type="SUPFAM" id="SSF57535">
    <property type="entry name" value="Complement control module/SCR domain"/>
    <property type="match status" value="2"/>
</dbReference>
<sequence length="115" mass="13332">IMGSFVKEYPSGIRLTYNCRKHFVMEGDSTIQCINGIWERKSITIENKCSPPPEVENAVIMGSFEKEYPSDKVKYQCDHLYELEGRPYKTCSNGQWIGDLQCLSKLNFTKIWLNL</sequence>
<proteinExistence type="predicted"/>
<dbReference type="Proteomes" id="UP000694523">
    <property type="component" value="Unplaced"/>
</dbReference>
<dbReference type="AlphaFoldDB" id="A0A8C6TI28"/>
<dbReference type="PANTHER" id="PTHR45785:SF2">
    <property type="entry name" value="COMPLEMENT FACTOR H-RELATED"/>
    <property type="match status" value="1"/>
</dbReference>
<reference evidence="7" key="2">
    <citation type="submission" date="2025-09" db="UniProtKB">
        <authorList>
            <consortium name="Ensembl"/>
        </authorList>
    </citation>
    <scope>IDENTIFICATION</scope>
</reference>
<keyword evidence="8" id="KW-1185">Reference proteome</keyword>
<protein>
    <recommendedName>
        <fullName evidence="6">Sushi domain-containing protein</fullName>
    </recommendedName>
</protein>
<evidence type="ECO:0000256" key="2">
    <source>
        <dbReference type="ARBA" id="ARBA00022659"/>
    </source>
</evidence>
<dbReference type="PROSITE" id="PS50923">
    <property type="entry name" value="SUSHI"/>
    <property type="match status" value="1"/>
</dbReference>
<keyword evidence="4" id="KW-1015">Disulfide bond</keyword>
<name>A0A8C6TI28_9GOBI</name>
<evidence type="ECO:0000256" key="3">
    <source>
        <dbReference type="ARBA" id="ARBA00022729"/>
    </source>
</evidence>
<organism evidence="7 8">
    <name type="scientific">Neogobius melanostomus</name>
    <name type="common">round goby</name>
    <dbReference type="NCBI Taxonomy" id="47308"/>
    <lineage>
        <taxon>Eukaryota</taxon>
        <taxon>Metazoa</taxon>
        <taxon>Chordata</taxon>
        <taxon>Craniata</taxon>
        <taxon>Vertebrata</taxon>
        <taxon>Euteleostomi</taxon>
        <taxon>Actinopterygii</taxon>
        <taxon>Neopterygii</taxon>
        <taxon>Teleostei</taxon>
        <taxon>Neoteleostei</taxon>
        <taxon>Acanthomorphata</taxon>
        <taxon>Gobiaria</taxon>
        <taxon>Gobiiformes</taxon>
        <taxon>Gobioidei</taxon>
        <taxon>Gobiidae</taxon>
        <taxon>Benthophilinae</taxon>
        <taxon>Neogobiini</taxon>
        <taxon>Neogobius</taxon>
    </lineage>
</organism>
<dbReference type="Gene3D" id="2.10.70.10">
    <property type="entry name" value="Complement Module, domain 1"/>
    <property type="match status" value="2"/>
</dbReference>
<dbReference type="PANTHER" id="PTHR45785">
    <property type="entry name" value="COMPLEMENT FACTOR H-RELATED"/>
    <property type="match status" value="1"/>
</dbReference>
<keyword evidence="2 5" id="KW-0768">Sushi</keyword>
<evidence type="ECO:0000313" key="7">
    <source>
        <dbReference type="Ensembl" id="ENSNMLP00000020433.1"/>
    </source>
</evidence>
<evidence type="ECO:0000256" key="5">
    <source>
        <dbReference type="PROSITE-ProRule" id="PRU00302"/>
    </source>
</evidence>
<feature type="domain" description="Sushi" evidence="6">
    <location>
        <begin position="47"/>
        <end position="104"/>
    </location>
</feature>
<dbReference type="CDD" id="cd00033">
    <property type="entry name" value="CCP"/>
    <property type="match status" value="2"/>
</dbReference>
<dbReference type="InterPro" id="IPR051503">
    <property type="entry name" value="ComplSys_Reg/VirEntry_Med"/>
</dbReference>
<keyword evidence="3" id="KW-0732">Signal</keyword>
<dbReference type="InterPro" id="IPR035976">
    <property type="entry name" value="Sushi/SCR/CCP_sf"/>
</dbReference>
<evidence type="ECO:0000256" key="1">
    <source>
        <dbReference type="ARBA" id="ARBA00004328"/>
    </source>
</evidence>
<comment type="subcellular location">
    <subcellularLocation>
        <location evidence="1">Virion</location>
    </subcellularLocation>
</comment>
<evidence type="ECO:0000256" key="4">
    <source>
        <dbReference type="ARBA" id="ARBA00023157"/>
    </source>
</evidence>
<dbReference type="SMART" id="SM00032">
    <property type="entry name" value="CCP"/>
    <property type="match status" value="2"/>
</dbReference>
<accession>A0A8C6TI28</accession>
<evidence type="ECO:0000259" key="6">
    <source>
        <dbReference type="PROSITE" id="PS50923"/>
    </source>
</evidence>
<dbReference type="Pfam" id="PF00084">
    <property type="entry name" value="Sushi"/>
    <property type="match status" value="2"/>
</dbReference>
<dbReference type="InterPro" id="IPR000436">
    <property type="entry name" value="Sushi_SCR_CCP_dom"/>
</dbReference>